<dbReference type="PANTHER" id="PTHR39201:SF1">
    <property type="entry name" value="FLAVODOXIN-LIKE DOMAIN-CONTAINING PROTEIN"/>
    <property type="match status" value="1"/>
</dbReference>
<dbReference type="Proteomes" id="UP001431693">
    <property type="component" value="Unassembled WGS sequence"/>
</dbReference>
<evidence type="ECO:0000313" key="3">
    <source>
        <dbReference type="Proteomes" id="UP001431693"/>
    </source>
</evidence>
<dbReference type="InterPro" id="IPR029039">
    <property type="entry name" value="Flavoprotein-like_sf"/>
</dbReference>
<dbReference type="RefSeq" id="WP_283713411.1">
    <property type="nucleotide sequence ID" value="NZ_JASJEW010000004.1"/>
</dbReference>
<organism evidence="2 3">
    <name type="scientific">Kribbibacterium absianum</name>
    <dbReference type="NCBI Taxonomy" id="3044210"/>
    <lineage>
        <taxon>Bacteria</taxon>
        <taxon>Bacillati</taxon>
        <taxon>Actinomycetota</taxon>
        <taxon>Coriobacteriia</taxon>
        <taxon>Coriobacteriales</taxon>
        <taxon>Kribbibacteriaceae</taxon>
        <taxon>Kribbibacterium</taxon>
    </lineage>
</organism>
<comment type="caution">
    <text evidence="2">The sequence shown here is derived from an EMBL/GenBank/DDBJ whole genome shotgun (WGS) entry which is preliminary data.</text>
</comment>
<evidence type="ECO:0000259" key="1">
    <source>
        <dbReference type="Pfam" id="PF12682"/>
    </source>
</evidence>
<proteinExistence type="predicted"/>
<protein>
    <submittedName>
        <fullName evidence="2">Flavodoxin</fullName>
    </submittedName>
</protein>
<keyword evidence="3" id="KW-1185">Reference proteome</keyword>
<name>A0ABT6ZMR3_9ACTN</name>
<reference evidence="2" key="1">
    <citation type="submission" date="2023-05" db="EMBL/GenBank/DDBJ databases">
        <title>[olsenella] sp. nov., isolated from a pig farm feces dump.</title>
        <authorList>
            <person name="Chang Y.-H."/>
        </authorList>
    </citation>
    <scope>NUCLEOTIDE SEQUENCE</scope>
    <source>
        <strain evidence="2">YH-ols2217</strain>
    </source>
</reference>
<sequence length="171" mass="18629">MSNVIVYFAYEGENNWSGDSSDRSGSSTKALAEQIQKAVGGPILQIERQNPYSLDFEQVMAEARQELDDGVRPAIVALPDLEDYDTVFIGFPIWFGTMPTPVFSFLDGEDLAGKKVAPFCTNEGSEIGRAEADLKALCPDSVVCRGLAVAGNDVATSGEKIDHWAHRVLER</sequence>
<gene>
    <name evidence="2" type="ORF">QJ043_09720</name>
</gene>
<dbReference type="InterPro" id="IPR008254">
    <property type="entry name" value="Flavodoxin/NO_synth"/>
</dbReference>
<feature type="domain" description="Flavodoxin-like" evidence="1">
    <location>
        <begin position="26"/>
        <end position="164"/>
    </location>
</feature>
<dbReference type="Pfam" id="PF12682">
    <property type="entry name" value="Flavodoxin_4"/>
    <property type="match status" value="1"/>
</dbReference>
<dbReference type="PANTHER" id="PTHR39201">
    <property type="entry name" value="EXPORTED PROTEIN-RELATED"/>
    <property type="match status" value="1"/>
</dbReference>
<dbReference type="EMBL" id="JASJEX010000005">
    <property type="protein sequence ID" value="MDJ1130353.1"/>
    <property type="molecule type" value="Genomic_DNA"/>
</dbReference>
<evidence type="ECO:0000313" key="2">
    <source>
        <dbReference type="EMBL" id="MDJ1130353.1"/>
    </source>
</evidence>
<dbReference type="Gene3D" id="3.40.50.360">
    <property type="match status" value="1"/>
</dbReference>
<dbReference type="SUPFAM" id="SSF52218">
    <property type="entry name" value="Flavoproteins"/>
    <property type="match status" value="1"/>
</dbReference>
<accession>A0ABT6ZMR3</accession>